<proteinExistence type="predicted"/>
<organism evidence="2 3">
    <name type="scientific">Merluccius polli</name>
    <name type="common">Benguela hake</name>
    <name type="synonym">Merluccius cadenati</name>
    <dbReference type="NCBI Taxonomy" id="89951"/>
    <lineage>
        <taxon>Eukaryota</taxon>
        <taxon>Metazoa</taxon>
        <taxon>Chordata</taxon>
        <taxon>Craniata</taxon>
        <taxon>Vertebrata</taxon>
        <taxon>Euteleostomi</taxon>
        <taxon>Actinopterygii</taxon>
        <taxon>Neopterygii</taxon>
        <taxon>Teleostei</taxon>
        <taxon>Neoteleostei</taxon>
        <taxon>Acanthomorphata</taxon>
        <taxon>Zeiogadaria</taxon>
        <taxon>Gadariae</taxon>
        <taxon>Gadiformes</taxon>
        <taxon>Gadoidei</taxon>
        <taxon>Merlucciidae</taxon>
        <taxon>Merluccius</taxon>
    </lineage>
</organism>
<evidence type="ECO:0000256" key="1">
    <source>
        <dbReference type="SAM" id="MobiDB-lite"/>
    </source>
</evidence>
<feature type="region of interest" description="Disordered" evidence="1">
    <location>
        <begin position="63"/>
        <end position="98"/>
    </location>
</feature>
<sequence>MGKCSPCCKKEALSFPPGSGTASRHPLAAGRPSGAPACASDAAPQRYGGLVQEFLRDVCSGRGQAGVSMSGERPARDSLDEPKPECVMSGAGGPEASDNVTRIVNKRFMRHAEVPCVTLAAASGTEDAACDCAGQSLSTCLARPSRSATRHSLAHCKHRPQESPAVNEERPDSCNE</sequence>
<reference evidence="2" key="1">
    <citation type="journal article" date="2023" name="Front. Mar. Sci.">
        <title>A new Merluccius polli reference genome to investigate the effects of global change in West African waters.</title>
        <authorList>
            <person name="Mateo J.L."/>
            <person name="Blanco-Fernandez C."/>
            <person name="Garcia-Vazquez E."/>
            <person name="Machado-Schiaffino G."/>
        </authorList>
    </citation>
    <scope>NUCLEOTIDE SEQUENCE</scope>
    <source>
        <strain evidence="2">C29</strain>
        <tissue evidence="2">Fin</tissue>
    </source>
</reference>
<feature type="region of interest" description="Disordered" evidence="1">
    <location>
        <begin position="151"/>
        <end position="176"/>
    </location>
</feature>
<name>A0AA47N6A5_MERPO</name>
<dbReference type="Proteomes" id="UP001174136">
    <property type="component" value="Unassembled WGS sequence"/>
</dbReference>
<feature type="compositionally biased region" description="Basic and acidic residues" evidence="1">
    <location>
        <begin position="73"/>
        <end position="84"/>
    </location>
</feature>
<comment type="caution">
    <text evidence="2">The sequence shown here is derived from an EMBL/GenBank/DDBJ whole genome shotgun (WGS) entry which is preliminary data.</text>
</comment>
<dbReference type="EMBL" id="JAOPHQ010000858">
    <property type="protein sequence ID" value="KAK0153238.1"/>
    <property type="molecule type" value="Genomic_DNA"/>
</dbReference>
<evidence type="ECO:0000313" key="3">
    <source>
        <dbReference type="Proteomes" id="UP001174136"/>
    </source>
</evidence>
<dbReference type="AlphaFoldDB" id="A0AA47N6A5"/>
<keyword evidence="3" id="KW-1185">Reference proteome</keyword>
<accession>A0AA47N6A5</accession>
<evidence type="ECO:0000313" key="2">
    <source>
        <dbReference type="EMBL" id="KAK0153238.1"/>
    </source>
</evidence>
<gene>
    <name evidence="2" type="primary">SOGA1_3</name>
    <name evidence="2" type="ORF">N1851_005066</name>
</gene>
<protein>
    <submittedName>
        <fullName evidence="2">Protein SOGA1</fullName>
    </submittedName>
</protein>
<feature type="region of interest" description="Disordered" evidence="1">
    <location>
        <begin position="11"/>
        <end position="40"/>
    </location>
</feature>
<feature type="compositionally biased region" description="Basic and acidic residues" evidence="1">
    <location>
        <begin position="167"/>
        <end position="176"/>
    </location>
</feature>